<protein>
    <submittedName>
        <fullName evidence="1">Uncharacterized protein</fullName>
    </submittedName>
</protein>
<proteinExistence type="predicted"/>
<gene>
    <name evidence="1" type="ORF">PR001_g9602</name>
</gene>
<evidence type="ECO:0000313" key="1">
    <source>
        <dbReference type="EMBL" id="KAE9034761.1"/>
    </source>
</evidence>
<accession>A0A6A3MUH8</accession>
<comment type="caution">
    <text evidence="1">The sequence shown here is derived from an EMBL/GenBank/DDBJ whole genome shotgun (WGS) entry which is preliminary data.</text>
</comment>
<dbReference type="AlphaFoldDB" id="A0A6A3MUH8"/>
<reference evidence="1 2" key="1">
    <citation type="submission" date="2018-09" db="EMBL/GenBank/DDBJ databases">
        <title>Genomic investigation of the strawberry pathogen Phytophthora fragariae indicates pathogenicity is determined by transcriptional variation in three key races.</title>
        <authorList>
            <person name="Adams T.M."/>
            <person name="Armitage A.D."/>
            <person name="Sobczyk M.K."/>
            <person name="Bates H.J."/>
            <person name="Dunwell J.M."/>
            <person name="Nellist C.F."/>
            <person name="Harrison R.J."/>
        </authorList>
    </citation>
    <scope>NUCLEOTIDE SEQUENCE [LARGE SCALE GENOMIC DNA]</scope>
    <source>
        <strain evidence="1 2">SCRP249</strain>
    </source>
</reference>
<organism evidence="1 2">
    <name type="scientific">Phytophthora rubi</name>
    <dbReference type="NCBI Taxonomy" id="129364"/>
    <lineage>
        <taxon>Eukaryota</taxon>
        <taxon>Sar</taxon>
        <taxon>Stramenopiles</taxon>
        <taxon>Oomycota</taxon>
        <taxon>Peronosporomycetes</taxon>
        <taxon>Peronosporales</taxon>
        <taxon>Peronosporaceae</taxon>
        <taxon>Phytophthora</taxon>
    </lineage>
</organism>
<name>A0A6A3MUH8_9STRA</name>
<dbReference type="Proteomes" id="UP000429607">
    <property type="component" value="Unassembled WGS sequence"/>
</dbReference>
<dbReference type="EMBL" id="QXFV01000537">
    <property type="protein sequence ID" value="KAE9034761.1"/>
    <property type="molecule type" value="Genomic_DNA"/>
</dbReference>
<evidence type="ECO:0000313" key="2">
    <source>
        <dbReference type="Proteomes" id="UP000429607"/>
    </source>
</evidence>
<sequence length="582" mass="65206">MLWRLVMTDYKRIADVVRARFLPEFQPPPPPFPSAQWPPSVSTPARFQASPFDSCVDRSCSVNGIARCVPLGVFRRFQDIATSQGICFPVNALFLRPPPGQLSVPDADVQFLSALVRLPQIGINGTLSLFRGQTPRDQRPNKALRPQLYRIHLASYPDLLLLCSIAEHGVIPHWHNENPDMSTRPVSDNYLSAVAGSAVLTHRLLKDYYHGRCILARIPDLVAHPAFRSSAFALVPKKDIPLHIDCRTIHDLSAPRGASINDMTDSQWTSDARWDPFYIIAQRVLKLRSRYPDRPIYALGADIADAFLHVPVHAKHASAFGGTIPRTQVGIVSGSAVFGWTASPGYFAVFGKAVRHYQRTGRSYVQGFPEPFWSFQWVDDIVTIEVDIEDRLLCAEQRLRDGVKLVFGSGGWHEGKFRTWAQRFHAVGIDWNIPDLTVTIPLHKIEKTKKSAEFELIAQGYKRTDSRVDRKQPVTAPMLCEMHAILQRSDDNRELTNLLWGSIVIAFFFLDRSSELWGPVAKDATTGGTAHCVLAEDVCLRDGNGLQLQPGTGEAESVDIFFRSHKGDRTRQGSTIRHYKSG</sequence>